<dbReference type="GO" id="GO:0030488">
    <property type="term" value="P:tRNA methylation"/>
    <property type="evidence" value="ECO:0007669"/>
    <property type="project" value="TreeGrafter"/>
</dbReference>
<feature type="compositionally biased region" description="Basic and acidic residues" evidence="15">
    <location>
        <begin position="53"/>
        <end position="67"/>
    </location>
</feature>
<dbReference type="SUPFAM" id="SSF47473">
    <property type="entry name" value="EF-hand"/>
    <property type="match status" value="1"/>
</dbReference>
<evidence type="ECO:0000256" key="13">
    <source>
        <dbReference type="ARBA" id="ARBA00023014"/>
    </source>
</evidence>
<evidence type="ECO:0000256" key="3">
    <source>
        <dbReference type="ARBA" id="ARBA00004496"/>
    </source>
</evidence>
<dbReference type="InterPro" id="IPR004383">
    <property type="entry name" value="rRNA_lsu_MTrfase_RlmN/Cfr"/>
</dbReference>
<feature type="transmembrane region" description="Helical" evidence="16">
    <location>
        <begin position="1330"/>
        <end position="1351"/>
    </location>
</feature>
<dbReference type="SFLD" id="SFLDG01062">
    <property type="entry name" value="methyltransferase_(Class_A)"/>
    <property type="match status" value="1"/>
</dbReference>
<feature type="transmembrane region" description="Helical" evidence="16">
    <location>
        <begin position="1413"/>
        <end position="1436"/>
    </location>
</feature>
<evidence type="ECO:0000256" key="15">
    <source>
        <dbReference type="SAM" id="MobiDB-lite"/>
    </source>
</evidence>
<sequence>MAALPDNFAELIDSSWITFRQQLLAAHQGREAVLARSLRLASDTSPGLSPELKPIRDLQKTQHEARRAVAPLELGSSEDGQSGVSSLALNEEDEEKDSLSPLPSPGAAQSMPRVVSSGSGVSEDRHGDVTKLLTSDLKHLPAQDARQIRQRLRLRLGCTAKQSLVSGADLMDAVSSLGLTRYTEDDMNDLVNAMGTFINLRLPEETEASSSPRKSNRQTLFGFAASSSGEGRRLPTRDQQPVWEWPAHWPDKATASNANSSRPMASINFSETPCELNVVPLQALTEIFLAHEGEIHKRIFGARLLNQFRAVKEILLAGDTNRLVAELTFVRINDLAAPPEPVHPLMYLEPFVAVLIVLNGIMIGFQTDPSFQDYDDVFFYLELVFALFIWLEIFLRIHLLKCAGYWCGPERYWNYFDQFLAATGVADISLQIASDGQTDIAGASLLRFCRLIRLVRIVKLFRVKFMKDLRLMVKGLLAGIRTLALAFALLFAVLYVISGFATITLGANPIDGEDGLHRYFANIPESMFTAFRCFTGECISDAGRPIQALLAEKFGLAFVLPYVACYMLVSMGIFNVILAVYVDITMRAAKENEATTAEQHSRESIRIARVTRELLKKFASAHHQFQEDDRATVASRPRLDINHTSFFTDDEINETMEISKELFMLVIQDYSVQSLMDDLDLPPDRANLFEVIDADGSGTLKLTELVQGLLKIRGEINKSDTVAALLAIKAVQSMVSEMKEESSSHLDSLKRDLERQVLALGERPQAMRFESKSRAREKPRDILAEPDLFASARAQVSTEVLKDAFAPSLALPLPLRPEAVLADVEVQPPPLEEFHFITPRLTSPIPVKKRRQTSDMLLQKTVISSFMCAMDKDGFEKFLDASWRAFRKQLLEAYPENQTNASPLDVQLKLAELEQHLQEARASKKEQLLAVGPISSTVSSRGSGPRAMPSAAAPASDASAPAGSPQTFTIETESPMSPQHIEDTPPQSPKFTVPFLGAGLLGLSDEEAQSIRHRLRVRLGVISAKQLVSGRSLHDSVVALGLTRYSVEEMDELVNLLADFIGLQFAQDPNAQRNSRRTSRTAATSLFSLQQDLQKFGDPIWEWPTIRESGPMHRSASMQIFVERTARSSLNVVPAQALMELFFAQEWDLHKRIFGAGRLLKQFKAMKEILLAGDTNRLVAELTFVRINDLAAPPEPIHPLVYIEPLVALLIVGNGIMIGFQTHPDHQGWEYWTHVEIAFVSVLVLEIALRMHFLRCQHFWCGTDWFWNYFDIVLAMTGVVDILVQLVHDEDFDIFGTSLLRFCRLIRLVRIVKVFRLKFMRDLRLMVKGLVAGVRTLTLAFTLLFCVLYVIGGFATMTIGSDSRTQDEDLMKYFDNLPQCMFTAFRCFTGDCVNDRGEPITHLLARLFGYKFILPYVISYMLVAMGIFNVILAVYVDITMKAAKENEAVTAEQYARESIRVARTTRELLKRFASAYRLFHDMEDDSAEVSHLEISPNKTVFTDEDVHEGIAITKDLFLLVIQDRGVQQLMDELDLPPDRANLFEIIDADGSGTLRISELVQGLLKIRGEISKSDAIAALLATKAVYSMLEEIREETGKGLDDLKDLKQLMFSCDLAEEDIAFCDSGRLSHQKLQGASALVWQYAMESVPSGDADADFWLGLRKQFPGVPQAAVELLMRRFARCTSRVQSWHSKAARGEGKLVLELQDGQCIETVIIEHGGPKPRATVCVSSQIGCKMGCRFCATGTMGLRAQLHAGEILEQLLHAKQYASPTAPIRNVVFMGMGEPLDNYPAVLGALKALTIGSRAFGLALKNVTVSTVGVPGKIRQLAADCPAANLALSLHAPMQDLRSTIVPSATSNKLDALLREVDEYGALTGNKVMMEYILIEGVNTSAETAHALGSLLARQRALVMLNLIPYNPTASGDGNGYQAPTDAACKVFRNIVAQYRRCCDAPGSASIADAQAGAPLLCTIRWSTVPGQAQLAACGQLALESAKPATPVQLHDIEDMPLASIARKVVKQAPLPPLVDGLLWLLAAVTGTGAICWIFVHSHKKDVLVMLQRGATA</sequence>
<dbReference type="SFLD" id="SFLDF00275">
    <property type="entry name" value="adenosine_C2_methyltransferase"/>
    <property type="match status" value="1"/>
</dbReference>
<dbReference type="GO" id="GO:0070475">
    <property type="term" value="P:rRNA base methylation"/>
    <property type="evidence" value="ECO:0007669"/>
    <property type="project" value="TreeGrafter"/>
</dbReference>
<dbReference type="Gene3D" id="3.20.20.70">
    <property type="entry name" value="Aldolase class I"/>
    <property type="match status" value="1"/>
</dbReference>
<dbReference type="Gene3D" id="1.20.120.350">
    <property type="entry name" value="Voltage-gated potassium channels. Chain C"/>
    <property type="match status" value="2"/>
</dbReference>
<evidence type="ECO:0000256" key="8">
    <source>
        <dbReference type="ARBA" id="ARBA00022691"/>
    </source>
</evidence>
<dbReference type="GO" id="GO:0005509">
    <property type="term" value="F:calcium ion binding"/>
    <property type="evidence" value="ECO:0007669"/>
    <property type="project" value="InterPro"/>
</dbReference>
<feature type="transmembrane region" description="Helical" evidence="16">
    <location>
        <begin position="471"/>
        <end position="497"/>
    </location>
</feature>
<dbReference type="InterPro" id="IPR027359">
    <property type="entry name" value="Volt_channel_dom_sf"/>
</dbReference>
<feature type="transmembrane region" description="Helical" evidence="16">
    <location>
        <begin position="377"/>
        <end position="395"/>
    </location>
</feature>
<dbReference type="PANTHER" id="PTHR30544:SF9">
    <property type="entry name" value="RADICAL SAM SUPERFAMILY PROTEIN"/>
    <property type="match status" value="1"/>
</dbReference>
<keyword evidence="11 16" id="KW-1133">Transmembrane helix</keyword>
<feature type="transmembrane region" description="Helical" evidence="16">
    <location>
        <begin position="345"/>
        <end position="365"/>
    </location>
</feature>
<feature type="compositionally biased region" description="Low complexity" evidence="15">
    <location>
        <begin position="942"/>
        <end position="965"/>
    </location>
</feature>
<feature type="region of interest" description="Disordered" evidence="15">
    <location>
        <begin position="935"/>
        <end position="989"/>
    </location>
</feature>
<evidence type="ECO:0000259" key="18">
    <source>
        <dbReference type="PROSITE" id="PS51918"/>
    </source>
</evidence>
<dbReference type="InterPro" id="IPR007197">
    <property type="entry name" value="rSAM"/>
</dbReference>
<evidence type="ECO:0000256" key="16">
    <source>
        <dbReference type="SAM" id="Phobius"/>
    </source>
</evidence>
<dbReference type="PROSITE" id="PS50222">
    <property type="entry name" value="EF_HAND_2"/>
    <property type="match status" value="1"/>
</dbReference>
<evidence type="ECO:0000256" key="14">
    <source>
        <dbReference type="ARBA" id="ARBA00023136"/>
    </source>
</evidence>
<comment type="subcellular location">
    <subcellularLocation>
        <location evidence="3">Cytoplasm</location>
    </subcellularLocation>
    <subcellularLocation>
        <location evidence="2">Membrane</location>
        <topology evidence="2">Multi-pass membrane protein</topology>
    </subcellularLocation>
</comment>
<feature type="transmembrane region" description="Helical" evidence="16">
    <location>
        <begin position="1200"/>
        <end position="1220"/>
    </location>
</feature>
<name>A0A1Q9EMW2_SYMMI</name>
<feature type="transmembrane region" description="Helical" evidence="16">
    <location>
        <begin position="559"/>
        <end position="582"/>
    </location>
</feature>
<evidence type="ECO:0000256" key="2">
    <source>
        <dbReference type="ARBA" id="ARBA00004141"/>
    </source>
</evidence>
<dbReference type="InterPro" id="IPR002048">
    <property type="entry name" value="EF_hand_dom"/>
</dbReference>
<dbReference type="Pfam" id="PF00520">
    <property type="entry name" value="Ion_trans"/>
    <property type="match status" value="2"/>
</dbReference>
<keyword evidence="12" id="KW-0408">Iron</keyword>
<evidence type="ECO:0000259" key="17">
    <source>
        <dbReference type="PROSITE" id="PS50222"/>
    </source>
</evidence>
<feature type="transmembrane region" description="Helical" evidence="16">
    <location>
        <begin position="1232"/>
        <end position="1253"/>
    </location>
</feature>
<comment type="cofactor">
    <cofactor evidence="1">
        <name>[4Fe-4S] cluster</name>
        <dbReference type="ChEBI" id="CHEBI:49883"/>
    </cofactor>
</comment>
<organism evidence="19 20">
    <name type="scientific">Symbiodinium microadriaticum</name>
    <name type="common">Dinoflagellate</name>
    <name type="synonym">Zooxanthella microadriatica</name>
    <dbReference type="NCBI Taxonomy" id="2951"/>
    <lineage>
        <taxon>Eukaryota</taxon>
        <taxon>Sar</taxon>
        <taxon>Alveolata</taxon>
        <taxon>Dinophyceae</taxon>
        <taxon>Suessiales</taxon>
        <taxon>Symbiodiniaceae</taxon>
        <taxon>Symbiodinium</taxon>
    </lineage>
</organism>
<keyword evidence="4" id="KW-0004">4Fe-4S</keyword>
<dbReference type="InterPro" id="IPR013785">
    <property type="entry name" value="Aldolase_TIM"/>
</dbReference>
<dbReference type="SUPFAM" id="SSF102114">
    <property type="entry name" value="Radical SAM enzymes"/>
    <property type="match status" value="1"/>
</dbReference>
<reference evidence="19 20" key="1">
    <citation type="submission" date="2016-02" db="EMBL/GenBank/DDBJ databases">
        <title>Genome analysis of coral dinoflagellate symbionts highlights evolutionary adaptations to a symbiotic lifestyle.</title>
        <authorList>
            <person name="Aranda M."/>
            <person name="Li Y."/>
            <person name="Liew Y.J."/>
            <person name="Baumgarten S."/>
            <person name="Simakov O."/>
            <person name="Wilson M."/>
            <person name="Piel J."/>
            <person name="Ashoor H."/>
            <person name="Bougouffa S."/>
            <person name="Bajic V.B."/>
            <person name="Ryu T."/>
            <person name="Ravasi T."/>
            <person name="Bayer T."/>
            <person name="Micklem G."/>
            <person name="Kim H."/>
            <person name="Bhak J."/>
            <person name="Lajeunesse T.C."/>
            <person name="Voolstra C.R."/>
        </authorList>
    </citation>
    <scope>NUCLEOTIDE SEQUENCE [LARGE SCALE GENOMIC DNA]</scope>
    <source>
        <strain evidence="19 20">CCMP2467</strain>
    </source>
</reference>
<dbReference type="GO" id="GO:0016020">
    <property type="term" value="C:membrane"/>
    <property type="evidence" value="ECO:0007669"/>
    <property type="project" value="UniProtKB-SubCell"/>
</dbReference>
<keyword evidence="9 16" id="KW-0812">Transmembrane</keyword>
<evidence type="ECO:0000256" key="11">
    <source>
        <dbReference type="ARBA" id="ARBA00022989"/>
    </source>
</evidence>
<evidence type="ECO:0000256" key="9">
    <source>
        <dbReference type="ARBA" id="ARBA00022692"/>
    </source>
</evidence>
<dbReference type="CDD" id="cd01335">
    <property type="entry name" value="Radical_SAM"/>
    <property type="match status" value="1"/>
</dbReference>
<dbReference type="GO" id="GO:0005737">
    <property type="term" value="C:cytoplasm"/>
    <property type="evidence" value="ECO:0007669"/>
    <property type="project" value="UniProtKB-SubCell"/>
</dbReference>
<dbReference type="InterPro" id="IPR040072">
    <property type="entry name" value="Methyltransferase_A"/>
</dbReference>
<dbReference type="GO" id="GO:0008173">
    <property type="term" value="F:RNA methyltransferase activity"/>
    <property type="evidence" value="ECO:0007669"/>
    <property type="project" value="InterPro"/>
</dbReference>
<evidence type="ECO:0000313" key="20">
    <source>
        <dbReference type="Proteomes" id="UP000186817"/>
    </source>
</evidence>
<dbReference type="InterPro" id="IPR005821">
    <property type="entry name" value="Ion_trans_dom"/>
</dbReference>
<dbReference type="Pfam" id="PF04055">
    <property type="entry name" value="Radical_SAM"/>
    <property type="match status" value="1"/>
</dbReference>
<dbReference type="Gene3D" id="1.10.287.70">
    <property type="match status" value="2"/>
</dbReference>
<evidence type="ECO:0000256" key="5">
    <source>
        <dbReference type="ARBA" id="ARBA00022490"/>
    </source>
</evidence>
<proteinExistence type="predicted"/>
<dbReference type="InterPro" id="IPR058240">
    <property type="entry name" value="rSAM_sf"/>
</dbReference>
<evidence type="ECO:0000256" key="10">
    <source>
        <dbReference type="ARBA" id="ARBA00022723"/>
    </source>
</evidence>
<gene>
    <name evidence="19" type="primary">rlmN</name>
    <name evidence="19" type="ORF">AK812_SmicGene7671</name>
</gene>
<keyword evidence="5" id="KW-0963">Cytoplasm</keyword>
<keyword evidence="7 19" id="KW-0808">Transferase</keyword>
<dbReference type="PANTHER" id="PTHR30544">
    <property type="entry name" value="23S RRNA METHYLTRANSFERASE"/>
    <property type="match status" value="1"/>
</dbReference>
<dbReference type="OrthoDB" id="417141at2759"/>
<dbReference type="SFLD" id="SFLDS00029">
    <property type="entry name" value="Radical_SAM"/>
    <property type="match status" value="1"/>
</dbReference>
<evidence type="ECO:0000256" key="4">
    <source>
        <dbReference type="ARBA" id="ARBA00022485"/>
    </source>
</evidence>
<accession>A0A1Q9EMW2</accession>
<feature type="compositionally biased region" description="Polar residues" evidence="15">
    <location>
        <begin position="966"/>
        <end position="977"/>
    </location>
</feature>
<evidence type="ECO:0000256" key="12">
    <source>
        <dbReference type="ARBA" id="ARBA00023004"/>
    </source>
</evidence>
<keyword evidence="13" id="KW-0411">Iron-sulfur</keyword>
<evidence type="ECO:0000256" key="7">
    <source>
        <dbReference type="ARBA" id="ARBA00022679"/>
    </source>
</evidence>
<feature type="transmembrane region" description="Helical" evidence="16">
    <location>
        <begin position="2028"/>
        <end position="2047"/>
    </location>
</feature>
<feature type="domain" description="Radical SAM core" evidence="18">
    <location>
        <begin position="1721"/>
        <end position="1953"/>
    </location>
</feature>
<feature type="compositionally biased region" description="Polar residues" evidence="15">
    <location>
        <begin position="78"/>
        <end position="88"/>
    </location>
</feature>
<dbReference type="GO" id="GO:0005216">
    <property type="term" value="F:monoatomic ion channel activity"/>
    <property type="evidence" value="ECO:0007669"/>
    <property type="project" value="InterPro"/>
</dbReference>
<feature type="region of interest" description="Disordered" evidence="15">
    <location>
        <begin position="41"/>
        <end position="126"/>
    </location>
</feature>
<keyword evidence="20" id="KW-1185">Reference proteome</keyword>
<keyword evidence="14 16" id="KW-0472">Membrane</keyword>
<dbReference type="EMBL" id="LSRX01000110">
    <property type="protein sequence ID" value="OLQ08786.1"/>
    <property type="molecule type" value="Genomic_DNA"/>
</dbReference>
<evidence type="ECO:0000256" key="6">
    <source>
        <dbReference type="ARBA" id="ARBA00022603"/>
    </source>
</evidence>
<dbReference type="InterPro" id="IPR011992">
    <property type="entry name" value="EF-hand-dom_pair"/>
</dbReference>
<dbReference type="SUPFAM" id="SSF81324">
    <property type="entry name" value="Voltage-gated potassium channels"/>
    <property type="match status" value="2"/>
</dbReference>
<dbReference type="GO" id="GO:0051539">
    <property type="term" value="F:4 iron, 4 sulfur cluster binding"/>
    <property type="evidence" value="ECO:0007669"/>
    <property type="project" value="UniProtKB-KW"/>
</dbReference>
<feature type="transmembrane region" description="Helical" evidence="16">
    <location>
        <begin position="1265"/>
        <end position="1286"/>
    </location>
</feature>
<evidence type="ECO:0000313" key="19">
    <source>
        <dbReference type="EMBL" id="OLQ08786.1"/>
    </source>
</evidence>
<protein>
    <submittedName>
        <fullName evidence="19">Ribosomal RNA large subunit methyltransferase N</fullName>
    </submittedName>
</protein>
<keyword evidence="8" id="KW-0949">S-adenosyl-L-methionine</keyword>
<dbReference type="PROSITE" id="PS51918">
    <property type="entry name" value="RADICAL_SAM"/>
    <property type="match status" value="1"/>
</dbReference>
<keyword evidence="6 19" id="KW-0489">Methyltransferase</keyword>
<evidence type="ECO:0000256" key="1">
    <source>
        <dbReference type="ARBA" id="ARBA00001966"/>
    </source>
</evidence>
<dbReference type="Proteomes" id="UP000186817">
    <property type="component" value="Unassembled WGS sequence"/>
</dbReference>
<keyword evidence="10" id="KW-0479">Metal-binding</keyword>
<feature type="domain" description="EF-hand" evidence="17">
    <location>
        <begin position="1534"/>
        <end position="1569"/>
    </location>
</feature>
<comment type="caution">
    <text evidence="19">The sequence shown here is derived from an EMBL/GenBank/DDBJ whole genome shotgun (WGS) entry which is preliminary data.</text>
</comment>